<keyword evidence="3 9" id="KW-0645">Protease</keyword>
<evidence type="ECO:0000256" key="8">
    <source>
        <dbReference type="ARBA" id="ARBA00023136"/>
    </source>
</evidence>
<keyword evidence="6 9" id="KW-0378">Hydrolase</keyword>
<evidence type="ECO:0000256" key="6">
    <source>
        <dbReference type="ARBA" id="ARBA00022801"/>
    </source>
</evidence>
<gene>
    <name evidence="9" type="primary">lspA</name>
    <name evidence="11" type="ORF">A3D45_00140</name>
</gene>
<feature type="transmembrane region" description="Helical" evidence="9">
    <location>
        <begin position="12"/>
        <end position="31"/>
    </location>
</feature>
<comment type="catalytic activity">
    <reaction evidence="9">
        <text>Release of signal peptides from bacterial membrane prolipoproteins. Hydrolyzes -Xaa-Yaa-Zaa-|-(S,diacylglyceryl)Cys-, in which Xaa is hydrophobic (preferably Leu), and Yaa (Ala or Ser) and Zaa (Gly or Ala) have small, neutral side chains.</text>
        <dbReference type="EC" id="3.4.23.36"/>
    </reaction>
</comment>
<protein>
    <recommendedName>
        <fullName evidence="9">Lipoprotein signal peptidase</fullName>
        <ecNumber evidence="9">3.4.23.36</ecNumber>
    </recommendedName>
    <alternativeName>
        <fullName evidence="9">Prolipoprotein signal peptidase</fullName>
    </alternativeName>
    <alternativeName>
        <fullName evidence="9">Signal peptidase II</fullName>
        <shortName evidence="9">SPase II</shortName>
    </alternativeName>
</protein>
<evidence type="ECO:0000313" key="11">
    <source>
        <dbReference type="EMBL" id="OGF23054.1"/>
    </source>
</evidence>
<name>A0A1F5S8M5_9BACT</name>
<dbReference type="UniPathway" id="UPA00665"/>
<dbReference type="GO" id="GO:0005886">
    <property type="term" value="C:plasma membrane"/>
    <property type="evidence" value="ECO:0007669"/>
    <property type="project" value="UniProtKB-SubCell"/>
</dbReference>
<keyword evidence="2 9" id="KW-1003">Cell membrane</keyword>
<feature type="active site" evidence="9">
    <location>
        <position position="133"/>
    </location>
</feature>
<evidence type="ECO:0000256" key="1">
    <source>
        <dbReference type="ARBA" id="ARBA00006139"/>
    </source>
</evidence>
<dbReference type="AlphaFoldDB" id="A0A1F5S8M5"/>
<sequence length="152" mass="17216">MRILNGIKKIIAIYMAIIFFVSLDRCLKVLAPANQDQQFNLIGEILKFNYQANYNIAFSLPLAGQVLVILLILIILALVSLGLFYWFKHKYDRLAPLCLIILGAGSNLLDRLKYGYVIDYLDLKYFTVFNLADAMIVTGVILLIIILNKKSA</sequence>
<dbReference type="InterPro" id="IPR001872">
    <property type="entry name" value="Peptidase_A8"/>
</dbReference>
<keyword evidence="7 9" id="KW-1133">Transmembrane helix</keyword>
<comment type="function">
    <text evidence="9">This protein specifically catalyzes the removal of signal peptides from prolipoproteins.</text>
</comment>
<evidence type="ECO:0000256" key="9">
    <source>
        <dbReference type="HAMAP-Rule" id="MF_00161"/>
    </source>
</evidence>
<evidence type="ECO:0000256" key="5">
    <source>
        <dbReference type="ARBA" id="ARBA00022750"/>
    </source>
</evidence>
<comment type="caution">
    <text evidence="11">The sequence shown here is derived from an EMBL/GenBank/DDBJ whole genome shotgun (WGS) entry which is preliminary data.</text>
</comment>
<feature type="transmembrane region" description="Helical" evidence="9">
    <location>
        <begin position="94"/>
        <end position="114"/>
    </location>
</feature>
<dbReference type="PANTHER" id="PTHR33695:SF1">
    <property type="entry name" value="LIPOPROTEIN SIGNAL PEPTIDASE"/>
    <property type="match status" value="1"/>
</dbReference>
<dbReference type="Pfam" id="PF01252">
    <property type="entry name" value="Peptidase_A8"/>
    <property type="match status" value="1"/>
</dbReference>
<evidence type="ECO:0000256" key="10">
    <source>
        <dbReference type="RuleBase" id="RU004181"/>
    </source>
</evidence>
<feature type="transmembrane region" description="Helical" evidence="9">
    <location>
        <begin position="62"/>
        <end position="87"/>
    </location>
</feature>
<evidence type="ECO:0000256" key="7">
    <source>
        <dbReference type="ARBA" id="ARBA00022989"/>
    </source>
</evidence>
<keyword evidence="4 9" id="KW-0812">Transmembrane</keyword>
<keyword evidence="5 9" id="KW-0064">Aspartyl protease</keyword>
<dbReference type="EMBL" id="MFFT01000029">
    <property type="protein sequence ID" value="OGF23054.1"/>
    <property type="molecule type" value="Genomic_DNA"/>
</dbReference>
<dbReference type="HAMAP" id="MF_00161">
    <property type="entry name" value="LspA"/>
    <property type="match status" value="1"/>
</dbReference>
<dbReference type="EC" id="3.4.23.36" evidence="9"/>
<keyword evidence="8 9" id="KW-0472">Membrane</keyword>
<proteinExistence type="inferred from homology"/>
<evidence type="ECO:0000256" key="4">
    <source>
        <dbReference type="ARBA" id="ARBA00022692"/>
    </source>
</evidence>
<dbReference type="GO" id="GO:0004190">
    <property type="term" value="F:aspartic-type endopeptidase activity"/>
    <property type="evidence" value="ECO:0007669"/>
    <property type="project" value="UniProtKB-UniRule"/>
</dbReference>
<evidence type="ECO:0000256" key="3">
    <source>
        <dbReference type="ARBA" id="ARBA00022670"/>
    </source>
</evidence>
<comment type="pathway">
    <text evidence="9">Protein modification; lipoprotein biosynthesis (signal peptide cleavage).</text>
</comment>
<dbReference type="PRINTS" id="PR00781">
    <property type="entry name" value="LIPOSIGPTASE"/>
</dbReference>
<feature type="active site" evidence="9">
    <location>
        <position position="119"/>
    </location>
</feature>
<evidence type="ECO:0000313" key="12">
    <source>
        <dbReference type="Proteomes" id="UP000176877"/>
    </source>
</evidence>
<reference evidence="11 12" key="1">
    <citation type="journal article" date="2016" name="Nat. Commun.">
        <title>Thousands of microbial genomes shed light on interconnected biogeochemical processes in an aquifer system.</title>
        <authorList>
            <person name="Anantharaman K."/>
            <person name="Brown C.T."/>
            <person name="Hug L.A."/>
            <person name="Sharon I."/>
            <person name="Castelle C.J."/>
            <person name="Probst A.J."/>
            <person name="Thomas B.C."/>
            <person name="Singh A."/>
            <person name="Wilkins M.J."/>
            <person name="Karaoz U."/>
            <person name="Brodie E.L."/>
            <person name="Williams K.H."/>
            <person name="Hubbard S.S."/>
            <person name="Banfield J.F."/>
        </authorList>
    </citation>
    <scope>NUCLEOTIDE SEQUENCE [LARGE SCALE GENOMIC DNA]</scope>
</reference>
<comment type="subcellular location">
    <subcellularLocation>
        <location evidence="9">Cell membrane</location>
        <topology evidence="9">Multi-pass membrane protein</topology>
    </subcellularLocation>
</comment>
<comment type="similarity">
    <text evidence="1 9 10">Belongs to the peptidase A8 family.</text>
</comment>
<dbReference type="PANTHER" id="PTHR33695">
    <property type="entry name" value="LIPOPROTEIN SIGNAL PEPTIDASE"/>
    <property type="match status" value="1"/>
</dbReference>
<accession>A0A1F5S8M5</accession>
<feature type="transmembrane region" description="Helical" evidence="9">
    <location>
        <begin position="126"/>
        <end position="147"/>
    </location>
</feature>
<evidence type="ECO:0000256" key="2">
    <source>
        <dbReference type="ARBA" id="ARBA00022475"/>
    </source>
</evidence>
<dbReference type="GO" id="GO:0006508">
    <property type="term" value="P:proteolysis"/>
    <property type="evidence" value="ECO:0007669"/>
    <property type="project" value="UniProtKB-KW"/>
</dbReference>
<dbReference type="Proteomes" id="UP000176877">
    <property type="component" value="Unassembled WGS sequence"/>
</dbReference>
<organism evidence="11 12">
    <name type="scientific">Candidatus Falkowbacteria bacterium RIFCSPHIGHO2_02_FULL_42_9</name>
    <dbReference type="NCBI Taxonomy" id="1797986"/>
    <lineage>
        <taxon>Bacteria</taxon>
        <taxon>Candidatus Falkowiibacteriota</taxon>
    </lineage>
</organism>